<dbReference type="Proteomes" id="UP000641954">
    <property type="component" value="Unassembled WGS sequence"/>
</dbReference>
<accession>A0ABR8EF54</accession>
<dbReference type="EMBL" id="JACJSK010000021">
    <property type="protein sequence ID" value="MBD2545226.1"/>
    <property type="molecule type" value="Genomic_DNA"/>
</dbReference>
<comment type="caution">
    <text evidence="1">The sequence shown here is derived from an EMBL/GenBank/DDBJ whole genome shotgun (WGS) entry which is preliminary data.</text>
</comment>
<sequence length="56" mass="6685">MRSPKQETGFLVFSAQIFGEFREETRFLMPQDAIAPPNFHNQTRNRVSYVFSLNFW</sequence>
<keyword evidence="2" id="KW-1185">Reference proteome</keyword>
<evidence type="ECO:0000313" key="2">
    <source>
        <dbReference type="Proteomes" id="UP000641954"/>
    </source>
</evidence>
<reference evidence="1 2" key="1">
    <citation type="journal article" date="2020" name="ISME J.">
        <title>Comparative genomics reveals insights into cyanobacterial evolution and habitat adaptation.</title>
        <authorList>
            <person name="Chen M.Y."/>
            <person name="Teng W.K."/>
            <person name="Zhao L."/>
            <person name="Hu C.X."/>
            <person name="Zhou Y.K."/>
            <person name="Han B.P."/>
            <person name="Song L.R."/>
            <person name="Shu W.S."/>
        </authorList>
    </citation>
    <scope>NUCLEOTIDE SEQUENCE [LARGE SCALE GENOMIC DNA]</scope>
    <source>
        <strain evidence="1 2">FACHB-1370</strain>
    </source>
</reference>
<proteinExistence type="predicted"/>
<protein>
    <submittedName>
        <fullName evidence="1">Uncharacterized protein</fullName>
    </submittedName>
</protein>
<gene>
    <name evidence="1" type="ORF">H6G72_15575</name>
</gene>
<evidence type="ECO:0000313" key="1">
    <source>
        <dbReference type="EMBL" id="MBD2545226.1"/>
    </source>
</evidence>
<organism evidence="1 2">
    <name type="scientific">Planktothricoides raciborskii FACHB-1370</name>
    <dbReference type="NCBI Taxonomy" id="2949576"/>
    <lineage>
        <taxon>Bacteria</taxon>
        <taxon>Bacillati</taxon>
        <taxon>Cyanobacteriota</taxon>
        <taxon>Cyanophyceae</taxon>
        <taxon>Oscillatoriophycideae</taxon>
        <taxon>Oscillatoriales</taxon>
        <taxon>Oscillatoriaceae</taxon>
        <taxon>Planktothricoides</taxon>
    </lineage>
</organism>
<name>A0ABR8EF54_9CYAN</name>